<dbReference type="PROSITE" id="PS00136">
    <property type="entry name" value="SUBTILASE_ASP"/>
    <property type="match status" value="1"/>
</dbReference>
<dbReference type="RefSeq" id="WP_093526154.1">
    <property type="nucleotide sequence ID" value="NZ_FOIJ01000033.1"/>
</dbReference>
<proteinExistence type="inferred from homology"/>
<evidence type="ECO:0000259" key="8">
    <source>
        <dbReference type="Pfam" id="PF00082"/>
    </source>
</evidence>
<keyword evidence="11" id="KW-1185">Reference proteome</keyword>
<dbReference type="PROSITE" id="PS00138">
    <property type="entry name" value="SUBTILASE_SER"/>
    <property type="match status" value="1"/>
</dbReference>
<dbReference type="InterPro" id="IPR010259">
    <property type="entry name" value="S8pro/Inhibitor_I9"/>
</dbReference>
<dbReference type="InterPro" id="IPR023827">
    <property type="entry name" value="Peptidase_S8_Asp-AS"/>
</dbReference>
<reference evidence="11" key="1">
    <citation type="submission" date="2016-10" db="EMBL/GenBank/DDBJ databases">
        <authorList>
            <person name="Varghese N."/>
            <person name="Submissions S."/>
        </authorList>
    </citation>
    <scope>NUCLEOTIDE SEQUENCE [LARGE SCALE GENOMIC DNA]</scope>
    <source>
        <strain evidence="11">DSM 16858</strain>
    </source>
</reference>
<gene>
    <name evidence="10" type="ORF">SAMN05443639_13310</name>
</gene>
<dbReference type="InterPro" id="IPR000209">
    <property type="entry name" value="Peptidase_S8/S53_dom"/>
</dbReference>
<dbReference type="SUPFAM" id="SSF54897">
    <property type="entry name" value="Protease propeptides/inhibitors"/>
    <property type="match status" value="1"/>
</dbReference>
<accession>A0A1I0LHR7</accession>
<dbReference type="CDD" id="cd04077">
    <property type="entry name" value="Peptidases_S8_PCSK9_ProteinaseK_like"/>
    <property type="match status" value="1"/>
</dbReference>
<feature type="active site" description="Charge relay system" evidence="5">
    <location>
        <position position="198"/>
    </location>
</feature>
<dbReference type="AlphaFoldDB" id="A0A1I0LHR7"/>
<dbReference type="PRINTS" id="PR00723">
    <property type="entry name" value="SUBTILISIN"/>
</dbReference>
<evidence type="ECO:0000256" key="1">
    <source>
        <dbReference type="ARBA" id="ARBA00011073"/>
    </source>
</evidence>
<evidence type="ECO:0000313" key="11">
    <source>
        <dbReference type="Proteomes" id="UP000199181"/>
    </source>
</evidence>
<feature type="active site" description="Charge relay system" evidence="5">
    <location>
        <position position="165"/>
    </location>
</feature>
<dbReference type="PANTHER" id="PTHR43806:SF11">
    <property type="entry name" value="CEREVISIN-RELATED"/>
    <property type="match status" value="1"/>
</dbReference>
<keyword evidence="2 5" id="KW-0645">Protease</keyword>
<sequence length="699" mass="72673">MRFNMPFWAAAALTLSACGGGTSDDSQPLPTAAAASSELRSEERFLRNPNPVRGQYIVVLRPEASAARDLQDVAQELTGRYRGQLHRTYRHALRGFVVNMPEAQARALSQESGVAYVEENGWAYPDAIQTGATWGLDRVDQQALPLNSTYTYSTQGSGVHVYVIDTGIRASHSDFGGRVSLDYTAVSDGYGAGDCNGHGTHVAGTIGGSTWGVAKATRLHSVRVFGCSGGTTWDVIIGAVDWVRANHVKPAVVNMSLGGGATQAADDAVRNSVAAGIVFAVAAGNNNADACGFSPARTPEALTVGASESNDARAYYSNYGACLDLFAPGSSITSAWSGSDTATNTISGTSMASPHVAGAAALYLGTQPDATPAQVANALIGNSTPDRITTPGAGSPNRLLYTPFIGGGGGATVCKGQTAVGATGWQQYSANGIYLDVDTSGCGFSSTPLYFTSIGGWSGHWQSTGATSIYAPTANGFRVYVSYPGATPALANQAGWHLNWQASPNGVRQPSLCTGQAAVGATGWQQYSANGIYLDVDTSSCGFSSTPLYFTSIGGWSGHWQSTGATSIYAPTANGFRVFVSYPGATPALANQAGWYLNWQAAPGNLRQADACTGQTPVGATNWQQYSAHGIYLDVDTSGCGISSEPITSIGGWSGHWESTGATSIYAPTASGFRVYVSYPGATPALANQAGWHLNWSRR</sequence>
<dbReference type="PROSITE" id="PS00137">
    <property type="entry name" value="SUBTILASE_HIS"/>
    <property type="match status" value="1"/>
</dbReference>
<evidence type="ECO:0000313" key="10">
    <source>
        <dbReference type="EMBL" id="SEU39154.1"/>
    </source>
</evidence>
<evidence type="ECO:0000259" key="9">
    <source>
        <dbReference type="Pfam" id="PF05922"/>
    </source>
</evidence>
<dbReference type="InterPro" id="IPR015500">
    <property type="entry name" value="Peptidase_S8_subtilisin-rel"/>
</dbReference>
<dbReference type="InterPro" id="IPR037045">
    <property type="entry name" value="S8pro/Inhibitor_I9_sf"/>
</dbReference>
<dbReference type="PROSITE" id="PS51257">
    <property type="entry name" value="PROKAR_LIPOPROTEIN"/>
    <property type="match status" value="1"/>
</dbReference>
<evidence type="ECO:0000256" key="3">
    <source>
        <dbReference type="ARBA" id="ARBA00022801"/>
    </source>
</evidence>
<evidence type="ECO:0000256" key="6">
    <source>
        <dbReference type="RuleBase" id="RU003355"/>
    </source>
</evidence>
<keyword evidence="3 5" id="KW-0378">Hydrolase</keyword>
<dbReference type="EMBL" id="FOIJ01000033">
    <property type="protein sequence ID" value="SEU39154.1"/>
    <property type="molecule type" value="Genomic_DNA"/>
</dbReference>
<dbReference type="InterPro" id="IPR022398">
    <property type="entry name" value="Peptidase_S8_His-AS"/>
</dbReference>
<dbReference type="Pfam" id="PF00082">
    <property type="entry name" value="Peptidase_S8"/>
    <property type="match status" value="1"/>
</dbReference>
<evidence type="ECO:0000256" key="7">
    <source>
        <dbReference type="SAM" id="MobiDB-lite"/>
    </source>
</evidence>
<name>A0A1I0LHR7_9BACT</name>
<dbReference type="PANTHER" id="PTHR43806">
    <property type="entry name" value="PEPTIDASE S8"/>
    <property type="match status" value="1"/>
</dbReference>
<dbReference type="FunFam" id="3.40.50.200:FF:000014">
    <property type="entry name" value="Proteinase K"/>
    <property type="match status" value="1"/>
</dbReference>
<feature type="region of interest" description="Disordered" evidence="7">
    <location>
        <begin position="20"/>
        <end position="42"/>
    </location>
</feature>
<evidence type="ECO:0000256" key="4">
    <source>
        <dbReference type="ARBA" id="ARBA00022825"/>
    </source>
</evidence>
<comment type="similarity">
    <text evidence="1 5 6">Belongs to the peptidase S8 family.</text>
</comment>
<dbReference type="InterPro" id="IPR023828">
    <property type="entry name" value="Peptidase_S8_Ser-AS"/>
</dbReference>
<dbReference type="GO" id="GO:0004252">
    <property type="term" value="F:serine-type endopeptidase activity"/>
    <property type="evidence" value="ECO:0007669"/>
    <property type="project" value="UniProtKB-UniRule"/>
</dbReference>
<dbReference type="SUPFAM" id="SSF52743">
    <property type="entry name" value="Subtilisin-like"/>
    <property type="match status" value="1"/>
</dbReference>
<feature type="active site" description="Charge relay system" evidence="5">
    <location>
        <position position="350"/>
    </location>
</feature>
<dbReference type="Pfam" id="PF05922">
    <property type="entry name" value="Inhibitor_I9"/>
    <property type="match status" value="1"/>
</dbReference>
<evidence type="ECO:0000256" key="5">
    <source>
        <dbReference type="PROSITE-ProRule" id="PRU01240"/>
    </source>
</evidence>
<dbReference type="InterPro" id="IPR034193">
    <property type="entry name" value="PCSK9_ProteinaseK-like"/>
</dbReference>
<dbReference type="GO" id="GO:0005615">
    <property type="term" value="C:extracellular space"/>
    <property type="evidence" value="ECO:0007669"/>
    <property type="project" value="TreeGrafter"/>
</dbReference>
<evidence type="ECO:0000256" key="2">
    <source>
        <dbReference type="ARBA" id="ARBA00022670"/>
    </source>
</evidence>
<keyword evidence="4 5" id="KW-0720">Serine protease</keyword>
<dbReference type="Gene3D" id="3.40.50.200">
    <property type="entry name" value="Peptidase S8/S53 domain"/>
    <property type="match status" value="1"/>
</dbReference>
<dbReference type="GO" id="GO:0006508">
    <property type="term" value="P:proteolysis"/>
    <property type="evidence" value="ECO:0007669"/>
    <property type="project" value="UniProtKB-KW"/>
</dbReference>
<dbReference type="Gene3D" id="3.30.70.80">
    <property type="entry name" value="Peptidase S8 propeptide/proteinase inhibitor I9"/>
    <property type="match status" value="1"/>
</dbReference>
<feature type="domain" description="Inhibitor I9" evidence="9">
    <location>
        <begin position="55"/>
        <end position="120"/>
    </location>
</feature>
<dbReference type="InterPro" id="IPR050131">
    <property type="entry name" value="Peptidase_S8_subtilisin-like"/>
</dbReference>
<feature type="domain" description="Peptidase S8/S53" evidence="8">
    <location>
        <begin position="156"/>
        <end position="383"/>
    </location>
</feature>
<dbReference type="PROSITE" id="PS51892">
    <property type="entry name" value="SUBTILASE"/>
    <property type="match status" value="1"/>
</dbReference>
<dbReference type="InterPro" id="IPR036852">
    <property type="entry name" value="Peptidase_S8/S53_dom_sf"/>
</dbReference>
<organism evidence="10 11">
    <name type="scientific">Stigmatella erecta</name>
    <dbReference type="NCBI Taxonomy" id="83460"/>
    <lineage>
        <taxon>Bacteria</taxon>
        <taxon>Pseudomonadati</taxon>
        <taxon>Myxococcota</taxon>
        <taxon>Myxococcia</taxon>
        <taxon>Myxococcales</taxon>
        <taxon>Cystobacterineae</taxon>
        <taxon>Archangiaceae</taxon>
        <taxon>Stigmatella</taxon>
    </lineage>
</organism>
<dbReference type="Proteomes" id="UP000199181">
    <property type="component" value="Unassembled WGS sequence"/>
</dbReference>
<protein>
    <submittedName>
        <fullName evidence="10">Peptidase inhibitor I9</fullName>
    </submittedName>
</protein>